<feature type="region of interest" description="Disordered" evidence="1">
    <location>
        <begin position="175"/>
        <end position="224"/>
    </location>
</feature>
<reference evidence="2" key="1">
    <citation type="submission" date="2025-08" db="UniProtKB">
        <authorList>
            <consortium name="Ensembl"/>
        </authorList>
    </citation>
    <scope>IDENTIFICATION</scope>
</reference>
<dbReference type="AlphaFoldDB" id="A0A8C5MAL6"/>
<feature type="compositionally biased region" description="Basic and acidic residues" evidence="1">
    <location>
        <begin position="175"/>
        <end position="185"/>
    </location>
</feature>
<accession>A0A8C5MAL6</accession>
<feature type="compositionally biased region" description="Basic residues" evidence="1">
    <location>
        <begin position="361"/>
        <end position="380"/>
    </location>
</feature>
<protein>
    <submittedName>
        <fullName evidence="2">Uncharacterized protein</fullName>
    </submittedName>
</protein>
<name>A0A8C5MAL6_9ANUR</name>
<reference evidence="2" key="2">
    <citation type="submission" date="2025-09" db="UniProtKB">
        <authorList>
            <consortium name="Ensembl"/>
        </authorList>
    </citation>
    <scope>IDENTIFICATION</scope>
</reference>
<dbReference type="OrthoDB" id="9909498at2759"/>
<dbReference type="Proteomes" id="UP000694569">
    <property type="component" value="Unplaced"/>
</dbReference>
<proteinExistence type="predicted"/>
<feature type="compositionally biased region" description="Low complexity" evidence="1">
    <location>
        <begin position="210"/>
        <end position="221"/>
    </location>
</feature>
<feature type="compositionally biased region" description="Polar residues" evidence="1">
    <location>
        <begin position="186"/>
        <end position="199"/>
    </location>
</feature>
<dbReference type="Ensembl" id="ENSLLET00000009595.1">
    <property type="protein sequence ID" value="ENSLLEP00000009238.1"/>
    <property type="gene ID" value="ENSLLEG00000005900.1"/>
</dbReference>
<feature type="compositionally biased region" description="Basic and acidic residues" evidence="1">
    <location>
        <begin position="337"/>
        <end position="356"/>
    </location>
</feature>
<evidence type="ECO:0000313" key="2">
    <source>
        <dbReference type="Ensembl" id="ENSLLEP00000009238.1"/>
    </source>
</evidence>
<keyword evidence="3" id="KW-1185">Reference proteome</keyword>
<evidence type="ECO:0000313" key="3">
    <source>
        <dbReference type="Proteomes" id="UP000694569"/>
    </source>
</evidence>
<organism evidence="2 3">
    <name type="scientific">Leptobrachium leishanense</name>
    <name type="common">Leishan spiny toad</name>
    <dbReference type="NCBI Taxonomy" id="445787"/>
    <lineage>
        <taxon>Eukaryota</taxon>
        <taxon>Metazoa</taxon>
        <taxon>Chordata</taxon>
        <taxon>Craniata</taxon>
        <taxon>Vertebrata</taxon>
        <taxon>Euteleostomi</taxon>
        <taxon>Amphibia</taxon>
        <taxon>Batrachia</taxon>
        <taxon>Anura</taxon>
        <taxon>Pelobatoidea</taxon>
        <taxon>Megophryidae</taxon>
        <taxon>Leptobrachium</taxon>
    </lineage>
</organism>
<dbReference type="GeneTree" id="ENSGT00940000154669"/>
<evidence type="ECO:0000256" key="1">
    <source>
        <dbReference type="SAM" id="MobiDB-lite"/>
    </source>
</evidence>
<dbReference type="PANTHER" id="PTHR21301">
    <property type="entry name" value="REVERSE TRANSCRIPTASE"/>
    <property type="match status" value="1"/>
</dbReference>
<dbReference type="PANTHER" id="PTHR21301:SF10">
    <property type="entry name" value="REVERSE TRANSCRIPTASE DOMAIN-CONTAINING PROTEIN"/>
    <property type="match status" value="1"/>
</dbReference>
<feature type="region of interest" description="Disordered" evidence="1">
    <location>
        <begin position="337"/>
        <end position="382"/>
    </location>
</feature>
<sequence length="662" mass="77998">MSLLDYRNRIGNTVESTLGGTFISSQLKESTSSDNKRPLIDLEKNLIKETKIKLEIATLEKYRKDKITPRGLRFHKTPSSEKDDPEFVSGWNLLLEGFAVTMMEYIIQKKKNKLPNINCLIDQLSKQVEQEHPREALVEIHQTLGEKLERIEKEVLIMKKRKYERDVEDYRRGNVHRNYEERKTEPQQNDSTVRTSTDNKWQERDQQWDNRGSNSNYSRGNWRTNNYRYGEFQSRNLDVYRPPDRRVYQDYPSRRQPYNNYRENERRRWDRPYGYGYGRQQNPHRDPINNWPQNPVPRIPIQRREREELGNSIPLSNRFSALSDNPEEEVFWEDPLHKNSKSGEHRDLDTRLERGGGTKKTMGKTRRGKRAGKQLRKREKRKEIAPSKGIFNLSDRILTRTETSVLNKGLKFAPTKNIDKFGVYIDLQRFKRKLSLKKYFLKTPVESSISHNPTPITHTKLRNKSKFFPRHMISDEMKTFETLVMRDVDKLSTKIDHYNLTKEENLALKNLQKDPTIVIKPADKGGGTVILSKAMYQEEVNRILNDDSTYGKLKIDPIKEIRQQLELLLQEGYDKGILNKSEFEYLSVKFTKTPYFYILPKIHKNPTRPPGRPIVAGIESITSHLSEYVDIVLQPIVRTIPSYLKDTLNMLQVINNNEWQKG</sequence>